<name>A0A3S5C788_9PLAT</name>
<dbReference type="AlphaFoldDB" id="A0A3S5C788"/>
<dbReference type="Proteomes" id="UP000784294">
    <property type="component" value="Unassembled WGS sequence"/>
</dbReference>
<protein>
    <submittedName>
        <fullName evidence="1">Uncharacterized protein</fullName>
    </submittedName>
</protein>
<keyword evidence="2" id="KW-1185">Reference proteome</keyword>
<proteinExistence type="predicted"/>
<sequence length="114" mass="12387">MSKSCSLALASLDAISKQPVEPSTQPVVGIVERGSDLIDASAENGHTPAGRLESLLEAGRLDWMRQTLICTQAVLEQALERMMTVSRIRGSQPPSLFSLPFHSLHPFTAFLQGR</sequence>
<evidence type="ECO:0000313" key="1">
    <source>
        <dbReference type="EMBL" id="VEL39932.1"/>
    </source>
</evidence>
<organism evidence="1 2">
    <name type="scientific">Protopolystoma xenopodis</name>
    <dbReference type="NCBI Taxonomy" id="117903"/>
    <lineage>
        <taxon>Eukaryota</taxon>
        <taxon>Metazoa</taxon>
        <taxon>Spiralia</taxon>
        <taxon>Lophotrochozoa</taxon>
        <taxon>Platyhelminthes</taxon>
        <taxon>Monogenea</taxon>
        <taxon>Polyopisthocotylea</taxon>
        <taxon>Polystomatidea</taxon>
        <taxon>Polystomatidae</taxon>
        <taxon>Protopolystoma</taxon>
    </lineage>
</organism>
<gene>
    <name evidence="1" type="ORF">PXEA_LOCUS33372</name>
</gene>
<evidence type="ECO:0000313" key="2">
    <source>
        <dbReference type="Proteomes" id="UP000784294"/>
    </source>
</evidence>
<accession>A0A3S5C788</accession>
<comment type="caution">
    <text evidence="1">The sequence shown here is derived from an EMBL/GenBank/DDBJ whole genome shotgun (WGS) entry which is preliminary data.</text>
</comment>
<dbReference type="EMBL" id="CAAALY010263051">
    <property type="protein sequence ID" value="VEL39932.1"/>
    <property type="molecule type" value="Genomic_DNA"/>
</dbReference>
<reference evidence="1" key="1">
    <citation type="submission" date="2018-11" db="EMBL/GenBank/DDBJ databases">
        <authorList>
            <consortium name="Pathogen Informatics"/>
        </authorList>
    </citation>
    <scope>NUCLEOTIDE SEQUENCE</scope>
</reference>